<dbReference type="Proteomes" id="UP001230289">
    <property type="component" value="Unassembled WGS sequence"/>
</dbReference>
<comment type="caution">
    <text evidence="2">The sequence shown here is derived from an EMBL/GenBank/DDBJ whole genome shotgun (WGS) entry which is preliminary data.</text>
</comment>
<proteinExistence type="predicted"/>
<evidence type="ECO:0000313" key="3">
    <source>
        <dbReference type="Proteomes" id="UP001230289"/>
    </source>
</evidence>
<keyword evidence="3" id="KW-1185">Reference proteome</keyword>
<gene>
    <name evidence="2" type="ORF">RBR11_08975</name>
</gene>
<feature type="domain" description="NERD" evidence="1">
    <location>
        <begin position="18"/>
        <end position="133"/>
    </location>
</feature>
<organism evidence="2 3">
    <name type="scientific">Microbacterium capsulatum</name>
    <dbReference type="NCBI Taxonomy" id="3041921"/>
    <lineage>
        <taxon>Bacteria</taxon>
        <taxon>Bacillati</taxon>
        <taxon>Actinomycetota</taxon>
        <taxon>Actinomycetes</taxon>
        <taxon>Micrococcales</taxon>
        <taxon>Microbacteriaceae</taxon>
        <taxon>Microbacterium</taxon>
    </lineage>
</organism>
<dbReference type="EMBL" id="JAVFCB010000004">
    <property type="protein sequence ID" value="MDQ4214048.1"/>
    <property type="molecule type" value="Genomic_DNA"/>
</dbReference>
<evidence type="ECO:0000313" key="2">
    <source>
        <dbReference type="EMBL" id="MDQ4214048.1"/>
    </source>
</evidence>
<dbReference type="RefSeq" id="WP_308488982.1">
    <property type="nucleotide sequence ID" value="NZ_JAVFCB010000004.1"/>
</dbReference>
<evidence type="ECO:0000259" key="1">
    <source>
        <dbReference type="Pfam" id="PF08378"/>
    </source>
</evidence>
<dbReference type="InterPro" id="IPR011528">
    <property type="entry name" value="NERD"/>
</dbReference>
<reference evidence="2 3" key="1">
    <citation type="submission" date="2023-08" db="EMBL/GenBank/DDBJ databases">
        <title>Microbacterium sp. nov., isolated from a waste landfill.</title>
        <authorList>
            <person name="Wen W."/>
        </authorList>
    </citation>
    <scope>NUCLEOTIDE SEQUENCE [LARGE SCALE GENOMIC DNA]</scope>
    <source>
        <strain evidence="2 3">ASV81</strain>
    </source>
</reference>
<name>A0ABU0XG08_9MICO</name>
<sequence>MNRYRSLQETFGAQGRVGQLGERYFSRGIKKSGLDKFQVFYSLSIPDVPNRPHLGGDIDCVLVNGNRVVLIDVKRWAGSRFWSFPLLGEVRPMKGLGWYRPNGDWKLSRNMEAAMERIRFKLPGADVSAIVVFVPTQDGDLNSVPGSVDLLIWPGAIRSFISGHAFAELYDRLGREVVEPAAHILQTLARLERRG</sequence>
<dbReference type="Pfam" id="PF08378">
    <property type="entry name" value="NERD"/>
    <property type="match status" value="1"/>
</dbReference>
<accession>A0ABU0XG08</accession>
<protein>
    <submittedName>
        <fullName evidence="2">Nuclease-related domain-containing protein</fullName>
    </submittedName>
</protein>